<gene>
    <name evidence="1" type="ORF">Patl1_03293</name>
</gene>
<keyword evidence="2" id="KW-1185">Reference proteome</keyword>
<dbReference type="Proteomes" id="UP001164250">
    <property type="component" value="Chromosome 1"/>
</dbReference>
<name>A0ACC1CC97_9ROSI</name>
<organism evidence="1 2">
    <name type="scientific">Pistacia atlantica</name>
    <dbReference type="NCBI Taxonomy" id="434234"/>
    <lineage>
        <taxon>Eukaryota</taxon>
        <taxon>Viridiplantae</taxon>
        <taxon>Streptophyta</taxon>
        <taxon>Embryophyta</taxon>
        <taxon>Tracheophyta</taxon>
        <taxon>Spermatophyta</taxon>
        <taxon>Magnoliopsida</taxon>
        <taxon>eudicotyledons</taxon>
        <taxon>Gunneridae</taxon>
        <taxon>Pentapetalae</taxon>
        <taxon>rosids</taxon>
        <taxon>malvids</taxon>
        <taxon>Sapindales</taxon>
        <taxon>Anacardiaceae</taxon>
        <taxon>Pistacia</taxon>
    </lineage>
</organism>
<comment type="caution">
    <text evidence="1">The sequence shown here is derived from an EMBL/GenBank/DDBJ whole genome shotgun (WGS) entry which is preliminary data.</text>
</comment>
<accession>A0ACC1CC97</accession>
<protein>
    <submittedName>
        <fullName evidence="1">Uncharacterized protein</fullName>
    </submittedName>
</protein>
<evidence type="ECO:0000313" key="1">
    <source>
        <dbReference type="EMBL" id="KAJ0113286.1"/>
    </source>
</evidence>
<proteinExistence type="predicted"/>
<sequence length="186" mass="21138">MFPVLIKSILCIEDWRTGKCSFVEKEFSQKLFVENQILDKASAGTKRLKRHTCELLNNEEPDQTNRGLDQSHERQDLQGKEPQHRSLLHDLQPCSLQALHKLVSLVHDHVNVSDLGQPVVSTSTSNSELNVKDKYGKIMTTKLFCLEDDPVAKILWTLEAHAFQEVSFAMAVSFYILFSIHITASC</sequence>
<evidence type="ECO:0000313" key="2">
    <source>
        <dbReference type="Proteomes" id="UP001164250"/>
    </source>
</evidence>
<reference evidence="2" key="1">
    <citation type="journal article" date="2023" name="G3 (Bethesda)">
        <title>Genome assembly and association tests identify interacting loci associated with vigor, precocity, and sex in interspecific pistachio rootstocks.</title>
        <authorList>
            <person name="Palmer W."/>
            <person name="Jacygrad E."/>
            <person name="Sagayaradj S."/>
            <person name="Cavanaugh K."/>
            <person name="Han R."/>
            <person name="Bertier L."/>
            <person name="Beede B."/>
            <person name="Kafkas S."/>
            <person name="Golino D."/>
            <person name="Preece J."/>
            <person name="Michelmore R."/>
        </authorList>
    </citation>
    <scope>NUCLEOTIDE SEQUENCE [LARGE SCALE GENOMIC DNA]</scope>
</reference>
<dbReference type="EMBL" id="CM047897">
    <property type="protein sequence ID" value="KAJ0113286.1"/>
    <property type="molecule type" value="Genomic_DNA"/>
</dbReference>